<dbReference type="PROSITE" id="PS51352">
    <property type="entry name" value="THIOREDOXIN_2"/>
    <property type="match status" value="1"/>
</dbReference>
<dbReference type="PROSITE" id="PS51257">
    <property type="entry name" value="PROKAR_LIPOPROTEIN"/>
    <property type="match status" value="1"/>
</dbReference>
<evidence type="ECO:0000256" key="3">
    <source>
        <dbReference type="ARBA" id="ARBA00023157"/>
    </source>
</evidence>
<dbReference type="InterPro" id="IPR017937">
    <property type="entry name" value="Thioredoxin_CS"/>
</dbReference>
<dbReference type="InterPro" id="IPR000866">
    <property type="entry name" value="AhpC/TSA"/>
</dbReference>
<comment type="subcellular location">
    <subcellularLocation>
        <location evidence="1">Cell envelope</location>
    </subcellularLocation>
</comment>
<dbReference type="InterPro" id="IPR025380">
    <property type="entry name" value="DUF4369"/>
</dbReference>
<organism evidence="6 7">
    <name type="scientific">Winogradskyella echinorum</name>
    <dbReference type="NCBI Taxonomy" id="538189"/>
    <lineage>
        <taxon>Bacteria</taxon>
        <taxon>Pseudomonadati</taxon>
        <taxon>Bacteroidota</taxon>
        <taxon>Flavobacteriia</taxon>
        <taxon>Flavobacteriales</taxon>
        <taxon>Flavobacteriaceae</taxon>
        <taxon>Winogradskyella</taxon>
    </lineage>
</organism>
<dbReference type="CDD" id="cd02966">
    <property type="entry name" value="TlpA_like_family"/>
    <property type="match status" value="1"/>
</dbReference>
<dbReference type="PANTHER" id="PTHR42852">
    <property type="entry name" value="THIOL:DISULFIDE INTERCHANGE PROTEIN DSBE"/>
    <property type="match status" value="1"/>
</dbReference>
<keyword evidence="3" id="KW-1015">Disulfide bond</keyword>
<dbReference type="Pfam" id="PF14289">
    <property type="entry name" value="DUF4369"/>
    <property type="match status" value="1"/>
</dbReference>
<dbReference type="Gene3D" id="3.40.30.10">
    <property type="entry name" value="Glutaredoxin"/>
    <property type="match status" value="1"/>
</dbReference>
<keyword evidence="4" id="KW-0676">Redox-active center</keyword>
<evidence type="ECO:0000313" key="7">
    <source>
        <dbReference type="Proteomes" id="UP000607435"/>
    </source>
</evidence>
<sequence>MKRILTITIIGLLLTACKTESRTGYLINGNAKDVYNGVRIYLKQVDERGQQVVTDTAIVMDEKFKITGSIEEPAVRFLSIDGTKGELIFMLENSEIDITVNKANPMASVVKGSETNNDFIKFQDEMAEIRKKSQMTIVNYRDAIKNNDLERKDSIHNVLEGYSLEMANHAITFAKANNDAYFSLNLIGLELNKPKIDVEAYIEAFENLTPNLKDSPKGKETRKKLDELYEEYQKIAHLEIGKVAPNFEAPNPNGDMVSLNDIKGKVTIIDFWAAWCGPCRKENPNVVRIYEKYHDQGLEIIGVSLDGDQRQKDPKKLWLEAIKKDNLTWHHVSNLQYFNDPVAKLYNIQSIPATYILDKDGKIAYKNLRGKALQLKVEELLNQ</sequence>
<dbReference type="Pfam" id="PF00578">
    <property type="entry name" value="AhpC-TSA"/>
    <property type="match status" value="1"/>
</dbReference>
<reference evidence="6 7" key="1">
    <citation type="submission" date="2020-08" db="EMBL/GenBank/DDBJ databases">
        <title>Winogradskyella ouciana sp. nov., isolated from the hadal seawater of the Mariana Trench.</title>
        <authorList>
            <person name="He X."/>
        </authorList>
    </citation>
    <scope>NUCLEOTIDE SEQUENCE [LARGE SCALE GENOMIC DNA]</scope>
    <source>
        <strain evidence="6 7">KCTC 22026</strain>
    </source>
</reference>
<dbReference type="InterPro" id="IPR036249">
    <property type="entry name" value="Thioredoxin-like_sf"/>
</dbReference>
<dbReference type="RefSeq" id="WP_186846846.1">
    <property type="nucleotide sequence ID" value="NZ_JACOME010000006.1"/>
</dbReference>
<dbReference type="PROSITE" id="PS00194">
    <property type="entry name" value="THIOREDOXIN_1"/>
    <property type="match status" value="1"/>
</dbReference>
<feature type="domain" description="Thioredoxin" evidence="5">
    <location>
        <begin position="238"/>
        <end position="383"/>
    </location>
</feature>
<dbReference type="PANTHER" id="PTHR42852:SF6">
    <property type="entry name" value="THIOL:DISULFIDE INTERCHANGE PROTEIN DSBE"/>
    <property type="match status" value="1"/>
</dbReference>
<keyword evidence="2" id="KW-0201">Cytochrome c-type biogenesis</keyword>
<evidence type="ECO:0000256" key="1">
    <source>
        <dbReference type="ARBA" id="ARBA00004196"/>
    </source>
</evidence>
<dbReference type="EMBL" id="JACOME010000006">
    <property type="protein sequence ID" value="MBC3847741.1"/>
    <property type="molecule type" value="Genomic_DNA"/>
</dbReference>
<evidence type="ECO:0000256" key="4">
    <source>
        <dbReference type="ARBA" id="ARBA00023284"/>
    </source>
</evidence>
<proteinExistence type="predicted"/>
<evidence type="ECO:0000313" key="6">
    <source>
        <dbReference type="EMBL" id="MBC3847741.1"/>
    </source>
</evidence>
<evidence type="ECO:0000256" key="2">
    <source>
        <dbReference type="ARBA" id="ARBA00022748"/>
    </source>
</evidence>
<dbReference type="SUPFAM" id="SSF52833">
    <property type="entry name" value="Thioredoxin-like"/>
    <property type="match status" value="1"/>
</dbReference>
<comment type="caution">
    <text evidence="6">The sequence shown here is derived from an EMBL/GenBank/DDBJ whole genome shotgun (WGS) entry which is preliminary data.</text>
</comment>
<keyword evidence="7" id="KW-1185">Reference proteome</keyword>
<dbReference type="Proteomes" id="UP000607435">
    <property type="component" value="Unassembled WGS sequence"/>
</dbReference>
<evidence type="ECO:0000259" key="5">
    <source>
        <dbReference type="PROSITE" id="PS51352"/>
    </source>
</evidence>
<accession>A0ABR6Y4S5</accession>
<name>A0ABR6Y4S5_9FLAO</name>
<dbReference type="InterPro" id="IPR050553">
    <property type="entry name" value="Thioredoxin_ResA/DsbE_sf"/>
</dbReference>
<gene>
    <name evidence="6" type="ORF">H6H04_15190</name>
</gene>
<protein>
    <submittedName>
        <fullName evidence="6">AhpC/TSA family protein</fullName>
    </submittedName>
</protein>
<dbReference type="InterPro" id="IPR013766">
    <property type="entry name" value="Thioredoxin_domain"/>
</dbReference>